<dbReference type="Gene3D" id="1.20.5.320">
    <property type="entry name" value="6-Phosphogluconate Dehydrogenase, domain 3"/>
    <property type="match status" value="1"/>
</dbReference>
<dbReference type="SUPFAM" id="SSF69349">
    <property type="entry name" value="Phage fibre proteins"/>
    <property type="match status" value="1"/>
</dbReference>
<evidence type="ECO:0000259" key="2">
    <source>
        <dbReference type="Pfam" id="PF18454"/>
    </source>
</evidence>
<gene>
    <name evidence="3" type="ORF">SP119_0555</name>
</gene>
<accession>A0ABD7USS0</accession>
<proteinExistence type="predicted"/>
<name>A0ABD7USS0_STRPY</name>
<feature type="compositionally biased region" description="Gly residues" evidence="1">
    <location>
        <begin position="69"/>
        <end position="78"/>
    </location>
</feature>
<sequence length="373" mass="39797">MTETIPLRVQFKRMKAAEWASSDVVLLEGEIGFETDTGFAKFGDGQNTFSKLKYLTGPKGPKGDTGLQGKTGGTGPRGPAGKPGTTDYDQLQNKPDLGAFAQKEETNSKITKLESSKADKSAVYSKAESKIELDKKLSLTGGIVTGQLQFKPNKSGIKPSSSVGGAINIDMSKSEGAAMVMYTNKDTTDGPLMILRSDKDTFDQSAQFVDYSGKTNAVNIVMRQPSAPNFSSALNITSANEGGSAMQIRGVEKALGTLKITHENPNVEAKYDENAAALSIDIVKKQKGGKGTAAQGIYINSTSGTTGKLLRIRNLNDDKFYVKPDGGFYAKETSQIDGNLKLKDPIANDHAATKAYVDGEVEKLKALLAAKQM</sequence>
<protein>
    <submittedName>
        <fullName evidence="3">Hyaluronoglucosaminidase</fullName>
    </submittedName>
</protein>
<feature type="region of interest" description="Disordered" evidence="1">
    <location>
        <begin position="56"/>
        <end position="87"/>
    </location>
</feature>
<evidence type="ECO:0000313" key="4">
    <source>
        <dbReference type="Proteomes" id="UP000274496"/>
    </source>
</evidence>
<dbReference type="Proteomes" id="UP000274496">
    <property type="component" value="Chromosome"/>
</dbReference>
<dbReference type="Pfam" id="PF18454">
    <property type="entry name" value="Mtd_N"/>
    <property type="match status" value="1"/>
</dbReference>
<feature type="domain" description="Major tropism determinant N-terminal" evidence="2">
    <location>
        <begin position="9"/>
        <end position="46"/>
    </location>
</feature>
<dbReference type="AlphaFoldDB" id="A0ABD7USS0"/>
<evidence type="ECO:0000313" key="3">
    <source>
        <dbReference type="EMBL" id="VDC38840.1"/>
    </source>
</evidence>
<organism evidence="3 4">
    <name type="scientific">Streptococcus pyogenes</name>
    <dbReference type="NCBI Taxonomy" id="1314"/>
    <lineage>
        <taxon>Bacteria</taxon>
        <taxon>Bacillati</taxon>
        <taxon>Bacillota</taxon>
        <taxon>Bacilli</taxon>
        <taxon>Lactobacillales</taxon>
        <taxon>Streptococcaceae</taxon>
        <taxon>Streptococcus</taxon>
    </lineage>
</organism>
<evidence type="ECO:0000256" key="1">
    <source>
        <dbReference type="SAM" id="MobiDB-lite"/>
    </source>
</evidence>
<dbReference type="EMBL" id="LR031521">
    <property type="protein sequence ID" value="VDC38840.1"/>
    <property type="molecule type" value="Genomic_DNA"/>
</dbReference>
<dbReference type="InterPro" id="IPR009860">
    <property type="entry name" value="Hyaluronidase_bac"/>
</dbReference>
<dbReference type="Pfam" id="PF07212">
    <property type="entry name" value="Hyaluronidase_1"/>
    <property type="match status" value="1"/>
</dbReference>
<reference evidence="3 4" key="1">
    <citation type="submission" date="2018-10" db="EMBL/GenBank/DDBJ databases">
        <authorList>
            <person name="Rosinski-Chupin I."/>
        </authorList>
    </citation>
    <scope>NUCLEOTIDE SEQUENCE [LARGE SCALE GENOMIC DNA]</scope>
    <source>
        <strain evidence="3 4">S119</strain>
    </source>
</reference>
<dbReference type="RefSeq" id="WP_002990017.1">
    <property type="nucleotide sequence ID" value="NZ_BJOY01000027.1"/>
</dbReference>
<dbReference type="InterPro" id="IPR041352">
    <property type="entry name" value="Mtd_N"/>
</dbReference>